<evidence type="ECO:0000256" key="6">
    <source>
        <dbReference type="HAMAP-Rule" id="MF_00337"/>
    </source>
</evidence>
<dbReference type="HAMAP" id="MF_00337">
    <property type="entry name" value="Exonuc_7_S"/>
    <property type="match status" value="1"/>
</dbReference>
<evidence type="ECO:0000256" key="3">
    <source>
        <dbReference type="ARBA" id="ARBA00022722"/>
    </source>
</evidence>
<dbReference type="GO" id="GO:0005829">
    <property type="term" value="C:cytosol"/>
    <property type="evidence" value="ECO:0007669"/>
    <property type="project" value="TreeGrafter"/>
</dbReference>
<dbReference type="PANTHER" id="PTHR34137:SF1">
    <property type="entry name" value="EXODEOXYRIBONUCLEASE 7 SMALL SUBUNIT"/>
    <property type="match status" value="1"/>
</dbReference>
<dbReference type="SUPFAM" id="SSF116842">
    <property type="entry name" value="XseB-like"/>
    <property type="match status" value="1"/>
</dbReference>
<comment type="subunit">
    <text evidence="6">Heterooligomer composed of large and small subunits.</text>
</comment>
<evidence type="ECO:0000256" key="4">
    <source>
        <dbReference type="ARBA" id="ARBA00022801"/>
    </source>
</evidence>
<proteinExistence type="inferred from homology"/>
<protein>
    <recommendedName>
        <fullName evidence="6">Exodeoxyribonuclease 7 small subunit</fullName>
        <ecNumber evidence="6">3.1.11.6</ecNumber>
    </recommendedName>
    <alternativeName>
        <fullName evidence="6">Exodeoxyribonuclease VII small subunit</fullName>
        <shortName evidence="6">Exonuclease VII small subunit</shortName>
    </alternativeName>
</protein>
<name>A0AB35KCU7_9LACT</name>
<dbReference type="EC" id="3.1.11.6" evidence="6"/>
<keyword evidence="5 6" id="KW-0269">Exonuclease</keyword>
<comment type="similarity">
    <text evidence="1 6">Belongs to the XseB family.</text>
</comment>
<comment type="function">
    <text evidence="6">Bidirectionally degrades single-stranded DNA into large acid-insoluble oligonucleotides, which are then degraded further into small acid-soluble oligonucleotides.</text>
</comment>
<keyword evidence="2 6" id="KW-0963">Cytoplasm</keyword>
<keyword evidence="4 6" id="KW-0378">Hydrolase</keyword>
<keyword evidence="3 6" id="KW-0540">Nuclease</keyword>
<sequence>MDENNFESKLMQLEKIVTDLENGDVPLEAAITKFQEGMVLTNDLEKTLQSAEQVLVKAINADNNESDFTAEQKAY</sequence>
<organism evidence="7 8">
    <name type="scientific">Lactococcus lactis</name>
    <dbReference type="NCBI Taxonomy" id="1358"/>
    <lineage>
        <taxon>Bacteria</taxon>
        <taxon>Bacillati</taxon>
        <taxon>Bacillota</taxon>
        <taxon>Bacilli</taxon>
        <taxon>Lactobacillales</taxon>
        <taxon>Streptococcaceae</taxon>
        <taxon>Lactococcus</taxon>
    </lineage>
</organism>
<dbReference type="AlphaFoldDB" id="A0AB35KCU7"/>
<comment type="catalytic activity">
    <reaction evidence="6">
        <text>Exonucleolytic cleavage in either 5'- to 3'- or 3'- to 5'-direction to yield nucleoside 5'-phosphates.</text>
        <dbReference type="EC" id="3.1.11.6"/>
    </reaction>
</comment>
<dbReference type="EMBL" id="JAOWLO010000008">
    <property type="protein sequence ID" value="MDG5049559.1"/>
    <property type="molecule type" value="Genomic_DNA"/>
</dbReference>
<dbReference type="GO" id="GO:0006308">
    <property type="term" value="P:DNA catabolic process"/>
    <property type="evidence" value="ECO:0007669"/>
    <property type="project" value="UniProtKB-UniRule"/>
</dbReference>
<dbReference type="PANTHER" id="PTHR34137">
    <property type="entry name" value="EXODEOXYRIBONUCLEASE 7 SMALL SUBUNIT"/>
    <property type="match status" value="1"/>
</dbReference>
<dbReference type="InterPro" id="IPR003761">
    <property type="entry name" value="Exonuc_VII_S"/>
</dbReference>
<dbReference type="Gene3D" id="1.10.287.1040">
    <property type="entry name" value="Exonuclease VII, small subunit"/>
    <property type="match status" value="1"/>
</dbReference>
<reference evidence="7" key="2">
    <citation type="journal article" date="2023" name="Food Microbiol.">
        <title>Evaluation of the fermentation potential of lactic acid bacteria isolated from herbs, fruits and vegetables as starter cultures in nut-based milk alternatives.</title>
        <authorList>
            <person name="Huang W."/>
            <person name="Dong A."/>
            <person name="Pham H.T."/>
            <person name="Zhou C."/>
            <person name="Huo Z."/>
            <person name="Watjen A.P."/>
            <person name="Prakash S."/>
            <person name="Bang-Berthelsen C.H."/>
            <person name="Turner M.S."/>
        </authorList>
    </citation>
    <scope>NUCLEOTIDE SEQUENCE</scope>
    <source>
        <strain evidence="7">593</strain>
    </source>
</reference>
<accession>A0AB35KCU7</accession>
<dbReference type="Proteomes" id="UP001152820">
    <property type="component" value="Unassembled WGS sequence"/>
</dbReference>
<comment type="subcellular location">
    <subcellularLocation>
        <location evidence="6">Cytoplasm</location>
    </subcellularLocation>
</comment>
<gene>
    <name evidence="6" type="primary">xseB</name>
    <name evidence="7" type="ORF">OGZ38_10425</name>
</gene>
<dbReference type="InterPro" id="IPR037004">
    <property type="entry name" value="Exonuc_VII_ssu_sf"/>
</dbReference>
<comment type="caution">
    <text evidence="7">The sequence shown here is derived from an EMBL/GenBank/DDBJ whole genome shotgun (WGS) entry which is preliminary data.</text>
</comment>
<dbReference type="GO" id="GO:0008855">
    <property type="term" value="F:exodeoxyribonuclease VII activity"/>
    <property type="evidence" value="ECO:0007669"/>
    <property type="project" value="UniProtKB-UniRule"/>
</dbReference>
<dbReference type="NCBIfam" id="TIGR01280">
    <property type="entry name" value="xseB"/>
    <property type="match status" value="1"/>
</dbReference>
<evidence type="ECO:0000313" key="7">
    <source>
        <dbReference type="EMBL" id="MDG5049559.1"/>
    </source>
</evidence>
<dbReference type="RefSeq" id="WP_095348477.1">
    <property type="nucleotide sequence ID" value="NZ_JAOWLO010000008.1"/>
</dbReference>
<dbReference type="GO" id="GO:0009318">
    <property type="term" value="C:exodeoxyribonuclease VII complex"/>
    <property type="evidence" value="ECO:0007669"/>
    <property type="project" value="UniProtKB-UniRule"/>
</dbReference>
<dbReference type="PIRSF" id="PIRSF006488">
    <property type="entry name" value="Exonuc_VII_S"/>
    <property type="match status" value="1"/>
</dbReference>
<evidence type="ECO:0000313" key="8">
    <source>
        <dbReference type="Proteomes" id="UP001152820"/>
    </source>
</evidence>
<evidence type="ECO:0000256" key="1">
    <source>
        <dbReference type="ARBA" id="ARBA00009998"/>
    </source>
</evidence>
<dbReference type="Pfam" id="PF02609">
    <property type="entry name" value="Exonuc_VII_S"/>
    <property type="match status" value="1"/>
</dbReference>
<dbReference type="NCBIfam" id="NF002138">
    <property type="entry name" value="PRK00977.1-2"/>
    <property type="match status" value="1"/>
</dbReference>
<evidence type="ECO:0000256" key="2">
    <source>
        <dbReference type="ARBA" id="ARBA00022490"/>
    </source>
</evidence>
<reference evidence="7" key="1">
    <citation type="submission" date="2022-10" db="EMBL/GenBank/DDBJ databases">
        <authorList>
            <person name="Turner M.S."/>
            <person name="Huang W."/>
        </authorList>
    </citation>
    <scope>NUCLEOTIDE SEQUENCE</scope>
    <source>
        <strain evidence="7">593</strain>
    </source>
</reference>
<evidence type="ECO:0000256" key="5">
    <source>
        <dbReference type="ARBA" id="ARBA00022839"/>
    </source>
</evidence>